<sequence length="32" mass="3745">MPKISSARNSERRCINMPPYNAPTIDDNYLNY</sequence>
<comment type="caution">
    <text evidence="1">The sequence shown here is derived from an EMBL/GenBank/DDBJ whole genome shotgun (WGS) entry which is preliminary data.</text>
</comment>
<name>A0A6C8GT73_SALET</name>
<organism evidence="1 2">
    <name type="scientific">Salmonella enterica subsp. enterica serovar Adelaide str. A4-669</name>
    <dbReference type="NCBI Taxonomy" id="913063"/>
    <lineage>
        <taxon>Bacteria</taxon>
        <taxon>Pseudomonadati</taxon>
        <taxon>Pseudomonadota</taxon>
        <taxon>Gammaproteobacteria</taxon>
        <taxon>Enterobacterales</taxon>
        <taxon>Enterobacteriaceae</taxon>
        <taxon>Salmonella</taxon>
    </lineage>
</organism>
<gene>
    <name evidence="1" type="ORF">LTSEADE_0785</name>
</gene>
<dbReference type="EMBL" id="AFCI01000276">
    <property type="protein sequence ID" value="EHC40542.1"/>
    <property type="molecule type" value="Genomic_DNA"/>
</dbReference>
<feature type="non-terminal residue" evidence="1">
    <location>
        <position position="32"/>
    </location>
</feature>
<accession>A0A6C8GT73</accession>
<protein>
    <submittedName>
        <fullName evidence="1">Uncharacterized protein</fullName>
    </submittedName>
</protein>
<reference evidence="1 2" key="1">
    <citation type="journal article" date="2011" name="BMC Genomics">
        <title>Genome sequencing reveals diversification of virulence factor content and possible host adaptation in distinct subpopulations of Salmonella enterica.</title>
        <authorList>
            <person name="den Bakker H.C."/>
            <person name="Moreno Switt A.I."/>
            <person name="Govoni G."/>
            <person name="Cummings C.A."/>
            <person name="Ranieri M.L."/>
            <person name="Degoricija L."/>
            <person name="Hoelzer K."/>
            <person name="Rodriguez-Rivera L.D."/>
            <person name="Brown S."/>
            <person name="Bolchacova E."/>
            <person name="Furtado M.R."/>
            <person name="Wiedmann M."/>
        </authorList>
    </citation>
    <scope>NUCLEOTIDE SEQUENCE [LARGE SCALE GENOMIC DNA]</scope>
    <source>
        <strain evidence="1 2">A4-669</strain>
    </source>
</reference>
<proteinExistence type="predicted"/>
<evidence type="ECO:0000313" key="2">
    <source>
        <dbReference type="Proteomes" id="UP000004906"/>
    </source>
</evidence>
<dbReference type="Proteomes" id="UP000004906">
    <property type="component" value="Unassembled WGS sequence"/>
</dbReference>
<evidence type="ECO:0000313" key="1">
    <source>
        <dbReference type="EMBL" id="EHC40542.1"/>
    </source>
</evidence>
<dbReference type="AlphaFoldDB" id="A0A6C8GT73"/>